<reference evidence="2 3" key="1">
    <citation type="journal article" date="2015" name="Proc. Natl. Acad. Sci. U.S.A.">
        <title>The resurrection genome of Boea hygrometrica: A blueprint for survival of dehydration.</title>
        <authorList>
            <person name="Xiao L."/>
            <person name="Yang G."/>
            <person name="Zhang L."/>
            <person name="Yang X."/>
            <person name="Zhao S."/>
            <person name="Ji Z."/>
            <person name="Zhou Q."/>
            <person name="Hu M."/>
            <person name="Wang Y."/>
            <person name="Chen M."/>
            <person name="Xu Y."/>
            <person name="Jin H."/>
            <person name="Xiao X."/>
            <person name="Hu G."/>
            <person name="Bao F."/>
            <person name="Hu Y."/>
            <person name="Wan P."/>
            <person name="Li L."/>
            <person name="Deng X."/>
            <person name="Kuang T."/>
            <person name="Xiang C."/>
            <person name="Zhu J.K."/>
            <person name="Oliver M.J."/>
            <person name="He Y."/>
        </authorList>
    </citation>
    <scope>NUCLEOTIDE SEQUENCE [LARGE SCALE GENOMIC DNA]</scope>
    <source>
        <strain evidence="3">cv. XS01</strain>
    </source>
</reference>
<keyword evidence="3" id="KW-1185">Reference proteome</keyword>
<evidence type="ECO:0000256" key="1">
    <source>
        <dbReference type="SAM" id="MobiDB-lite"/>
    </source>
</evidence>
<evidence type="ECO:0000313" key="2">
    <source>
        <dbReference type="EMBL" id="KZV22387.1"/>
    </source>
</evidence>
<protein>
    <submittedName>
        <fullName evidence="2">Uncharacterized protein</fullName>
    </submittedName>
</protein>
<accession>A0A2Z7ASM9</accession>
<evidence type="ECO:0000313" key="3">
    <source>
        <dbReference type="Proteomes" id="UP000250235"/>
    </source>
</evidence>
<organism evidence="2 3">
    <name type="scientific">Dorcoceras hygrometricum</name>
    <dbReference type="NCBI Taxonomy" id="472368"/>
    <lineage>
        <taxon>Eukaryota</taxon>
        <taxon>Viridiplantae</taxon>
        <taxon>Streptophyta</taxon>
        <taxon>Embryophyta</taxon>
        <taxon>Tracheophyta</taxon>
        <taxon>Spermatophyta</taxon>
        <taxon>Magnoliopsida</taxon>
        <taxon>eudicotyledons</taxon>
        <taxon>Gunneridae</taxon>
        <taxon>Pentapetalae</taxon>
        <taxon>asterids</taxon>
        <taxon>lamiids</taxon>
        <taxon>Lamiales</taxon>
        <taxon>Gesneriaceae</taxon>
        <taxon>Didymocarpoideae</taxon>
        <taxon>Trichosporeae</taxon>
        <taxon>Loxocarpinae</taxon>
        <taxon>Dorcoceras</taxon>
    </lineage>
</organism>
<gene>
    <name evidence="2" type="ORF">F511_21385</name>
</gene>
<dbReference type="AlphaFoldDB" id="A0A2Z7ASM9"/>
<feature type="compositionally biased region" description="Polar residues" evidence="1">
    <location>
        <begin position="66"/>
        <end position="79"/>
    </location>
</feature>
<proteinExistence type="predicted"/>
<dbReference type="EMBL" id="KV014376">
    <property type="protein sequence ID" value="KZV22387.1"/>
    <property type="molecule type" value="Genomic_DNA"/>
</dbReference>
<sequence length="90" mass="9554">MGSNPSTESNYKSAISSKNKMQMLCMRCWTTTKDSNRKGSQSTSQLNLQRMVATGCVPSVVANHSPGDNTQIPDASTTRAAVAPPMNCGS</sequence>
<feature type="region of interest" description="Disordered" evidence="1">
    <location>
        <begin position="60"/>
        <end position="90"/>
    </location>
</feature>
<dbReference type="Proteomes" id="UP000250235">
    <property type="component" value="Unassembled WGS sequence"/>
</dbReference>
<name>A0A2Z7ASM9_9LAMI</name>